<evidence type="ECO:0000313" key="2">
    <source>
        <dbReference type="EMBL" id="CEL65314.1"/>
    </source>
</evidence>
<dbReference type="EMBL" id="LN714478">
    <property type="protein sequence ID" value="CEL65314.1"/>
    <property type="molecule type" value="Genomic_DNA"/>
</dbReference>
<sequence length="315" mass="34654">MEGTFLNAAGYVFFLCLTAGWALWSGCDGLSVSSTVSAREGSSGDVPWKRLGALSLRRSTRRSTFRGSPFGRGGGSDEKDVLKPIVLSIREGDSSAPALGIVVDLSAIKDSEKKEMFRKGKQACLAVPRSATMKDIKEQIKFVLENQQQKLSLFKDGAHLKDKHTFEDDAFFPQIKGVIRQKGMTTGSAFATAHPVTKDDVIATILVRCPTRLTRVEITDGISILIQGISNEYVVERQLDTAMPHFWKKGEQSSELVLFIDREWCGAAIDALLKFHTKISEPNLEVGGSVVPKDGFLDDRDTYPTALIDARLKRL</sequence>
<proteinExistence type="predicted"/>
<keyword evidence="1" id="KW-0812">Transmembrane</keyword>
<gene>
    <name evidence="2" type="ORF">BN1204_011700</name>
</gene>
<name>A0A0F7U675_NEOCL</name>
<accession>A0A0F7U675</accession>
<protein>
    <submittedName>
        <fullName evidence="2">Uncharacterized protein</fullName>
    </submittedName>
</protein>
<dbReference type="AlphaFoldDB" id="A0A0F7U675"/>
<evidence type="ECO:0000256" key="1">
    <source>
        <dbReference type="SAM" id="Phobius"/>
    </source>
</evidence>
<organism evidence="2">
    <name type="scientific">Neospora caninum (strain Liverpool)</name>
    <dbReference type="NCBI Taxonomy" id="572307"/>
    <lineage>
        <taxon>Eukaryota</taxon>
        <taxon>Sar</taxon>
        <taxon>Alveolata</taxon>
        <taxon>Apicomplexa</taxon>
        <taxon>Conoidasida</taxon>
        <taxon>Coccidia</taxon>
        <taxon>Eucoccidiorida</taxon>
        <taxon>Eimeriorina</taxon>
        <taxon>Sarcocystidae</taxon>
        <taxon>Neospora</taxon>
    </lineage>
</organism>
<dbReference type="InterPro" id="IPR029071">
    <property type="entry name" value="Ubiquitin-like_domsf"/>
</dbReference>
<keyword evidence="1" id="KW-0472">Membrane</keyword>
<keyword evidence="1" id="KW-1133">Transmembrane helix</keyword>
<reference evidence="2" key="1">
    <citation type="journal article" date="2015" name="PLoS ONE">
        <title>Comprehensive Evaluation of Toxoplasma gondii VEG and Neospora caninum LIV Genomes with Tachyzoite Stage Transcriptome and Proteome Defines Novel Transcript Features.</title>
        <authorList>
            <person name="Ramaprasad A."/>
            <person name="Mourier T."/>
            <person name="Naeem R."/>
            <person name="Malas T.B."/>
            <person name="Moussa E."/>
            <person name="Panigrahi A."/>
            <person name="Vermont S.J."/>
            <person name="Otto T.D."/>
            <person name="Wastling J."/>
            <person name="Pain A."/>
        </authorList>
    </citation>
    <scope>NUCLEOTIDE SEQUENCE</scope>
    <source>
        <strain evidence="2">Liverpool</strain>
    </source>
</reference>
<dbReference type="SUPFAM" id="SSF54236">
    <property type="entry name" value="Ubiquitin-like"/>
    <property type="match status" value="1"/>
</dbReference>
<feature type="transmembrane region" description="Helical" evidence="1">
    <location>
        <begin position="5"/>
        <end position="24"/>
    </location>
</feature>